<comment type="subcellular location">
    <subcellularLocation>
        <location evidence="2">Membrane</location>
        <topology evidence="2">Lipid-anchor</topology>
        <topology evidence="2">GPI-anchor</topology>
    </subcellularLocation>
    <subcellularLocation>
        <location evidence="1">Membrane</location>
        <topology evidence="1">Multi-pass membrane protein</topology>
    </subcellularLocation>
    <subcellularLocation>
        <location evidence="3">Secreted</location>
    </subcellularLocation>
</comment>
<dbReference type="EMBL" id="KV878134">
    <property type="protein sequence ID" value="OJJ06316.1"/>
    <property type="molecule type" value="Genomic_DNA"/>
</dbReference>
<dbReference type="PANTHER" id="PTHR33048:SF143">
    <property type="entry name" value="EXTRACELLULAR MEMBRANE PROTEIN CFEM DOMAIN-CONTAINING PROTEIN-RELATED"/>
    <property type="match status" value="1"/>
</dbReference>
<evidence type="ECO:0000256" key="8">
    <source>
        <dbReference type="ARBA" id="ARBA00022729"/>
    </source>
</evidence>
<dbReference type="InterPro" id="IPR049326">
    <property type="entry name" value="Rhodopsin_dom_fungi"/>
</dbReference>
<feature type="transmembrane region" description="Helical" evidence="16">
    <location>
        <begin position="264"/>
        <end position="285"/>
    </location>
</feature>
<dbReference type="Pfam" id="PF05730">
    <property type="entry name" value="CFEM"/>
    <property type="match status" value="1"/>
</dbReference>
<dbReference type="STRING" id="1036611.A0A1L9PY08"/>
<keyword evidence="14" id="KW-0349">Heme</keyword>
<dbReference type="SMART" id="SM00747">
    <property type="entry name" value="CFEM"/>
    <property type="match status" value="1"/>
</dbReference>
<evidence type="ECO:0000256" key="16">
    <source>
        <dbReference type="SAM" id="Phobius"/>
    </source>
</evidence>
<keyword evidence="5" id="KW-0964">Secreted</keyword>
<comment type="similarity">
    <text evidence="13">Belongs to the SAT4 family.</text>
</comment>
<feature type="transmembrane region" description="Helical" evidence="16">
    <location>
        <begin position="305"/>
        <end position="327"/>
    </location>
</feature>
<protein>
    <recommendedName>
        <fullName evidence="17">CFEM domain-containing protein</fullName>
    </recommendedName>
</protein>
<dbReference type="GO" id="GO:0098552">
    <property type="term" value="C:side of membrane"/>
    <property type="evidence" value="ECO:0007669"/>
    <property type="project" value="UniProtKB-KW"/>
</dbReference>
<dbReference type="GO" id="GO:0046872">
    <property type="term" value="F:metal ion binding"/>
    <property type="evidence" value="ECO:0007669"/>
    <property type="project" value="UniProtKB-UniRule"/>
</dbReference>
<feature type="region of interest" description="Disordered" evidence="15">
    <location>
        <begin position="413"/>
        <end position="494"/>
    </location>
</feature>
<gene>
    <name evidence="18" type="ORF">ASPVEDRAFT_87624</name>
</gene>
<dbReference type="PANTHER" id="PTHR33048">
    <property type="entry name" value="PTH11-LIKE INTEGRAL MEMBRANE PROTEIN (AFU_ORTHOLOGUE AFUA_5G11245)"/>
    <property type="match status" value="1"/>
</dbReference>
<keyword evidence="14" id="KW-0408">Iron</keyword>
<dbReference type="GO" id="GO:0005576">
    <property type="term" value="C:extracellular region"/>
    <property type="evidence" value="ECO:0007669"/>
    <property type="project" value="UniProtKB-SubCell"/>
</dbReference>
<evidence type="ECO:0000256" key="13">
    <source>
        <dbReference type="ARBA" id="ARBA00038359"/>
    </source>
</evidence>
<evidence type="ECO:0000256" key="2">
    <source>
        <dbReference type="ARBA" id="ARBA00004589"/>
    </source>
</evidence>
<evidence type="ECO:0000313" key="18">
    <source>
        <dbReference type="EMBL" id="OJJ06316.1"/>
    </source>
</evidence>
<dbReference type="PROSITE" id="PS52012">
    <property type="entry name" value="CFEM"/>
    <property type="match status" value="1"/>
</dbReference>
<feature type="domain" description="CFEM" evidence="17">
    <location>
        <begin position="1"/>
        <end position="88"/>
    </location>
</feature>
<keyword evidence="7 16" id="KW-0812">Transmembrane</keyword>
<reference evidence="19" key="1">
    <citation type="journal article" date="2017" name="Genome Biol.">
        <title>Comparative genomics reveals high biological diversity and specific adaptations in the industrially and medically important fungal genus Aspergillus.</title>
        <authorList>
            <person name="de Vries R.P."/>
            <person name="Riley R."/>
            <person name="Wiebenga A."/>
            <person name="Aguilar-Osorio G."/>
            <person name="Amillis S."/>
            <person name="Uchima C.A."/>
            <person name="Anderluh G."/>
            <person name="Asadollahi M."/>
            <person name="Askin M."/>
            <person name="Barry K."/>
            <person name="Battaglia E."/>
            <person name="Bayram O."/>
            <person name="Benocci T."/>
            <person name="Braus-Stromeyer S.A."/>
            <person name="Caldana C."/>
            <person name="Canovas D."/>
            <person name="Cerqueira G.C."/>
            <person name="Chen F."/>
            <person name="Chen W."/>
            <person name="Choi C."/>
            <person name="Clum A."/>
            <person name="Dos Santos R.A."/>
            <person name="Damasio A.R."/>
            <person name="Diallinas G."/>
            <person name="Emri T."/>
            <person name="Fekete E."/>
            <person name="Flipphi M."/>
            <person name="Freyberg S."/>
            <person name="Gallo A."/>
            <person name="Gournas C."/>
            <person name="Habgood R."/>
            <person name="Hainaut M."/>
            <person name="Harispe M.L."/>
            <person name="Henrissat B."/>
            <person name="Hilden K.S."/>
            <person name="Hope R."/>
            <person name="Hossain A."/>
            <person name="Karabika E."/>
            <person name="Karaffa L."/>
            <person name="Karanyi Z."/>
            <person name="Krasevec N."/>
            <person name="Kuo A."/>
            <person name="Kusch H."/>
            <person name="LaButti K."/>
            <person name="Lagendijk E.L."/>
            <person name="Lapidus A."/>
            <person name="Levasseur A."/>
            <person name="Lindquist E."/>
            <person name="Lipzen A."/>
            <person name="Logrieco A.F."/>
            <person name="MacCabe A."/>
            <person name="Maekelae M.R."/>
            <person name="Malavazi I."/>
            <person name="Melin P."/>
            <person name="Meyer V."/>
            <person name="Mielnichuk N."/>
            <person name="Miskei M."/>
            <person name="Molnar A.P."/>
            <person name="Mule G."/>
            <person name="Ngan C.Y."/>
            <person name="Orejas M."/>
            <person name="Orosz E."/>
            <person name="Ouedraogo J.P."/>
            <person name="Overkamp K.M."/>
            <person name="Park H.-S."/>
            <person name="Perrone G."/>
            <person name="Piumi F."/>
            <person name="Punt P.J."/>
            <person name="Ram A.F."/>
            <person name="Ramon A."/>
            <person name="Rauscher S."/>
            <person name="Record E."/>
            <person name="Riano-Pachon D.M."/>
            <person name="Robert V."/>
            <person name="Roehrig J."/>
            <person name="Ruller R."/>
            <person name="Salamov A."/>
            <person name="Salih N.S."/>
            <person name="Samson R.A."/>
            <person name="Sandor E."/>
            <person name="Sanguinetti M."/>
            <person name="Schuetze T."/>
            <person name="Sepcic K."/>
            <person name="Shelest E."/>
            <person name="Sherlock G."/>
            <person name="Sophianopoulou V."/>
            <person name="Squina F.M."/>
            <person name="Sun H."/>
            <person name="Susca A."/>
            <person name="Todd R.B."/>
            <person name="Tsang A."/>
            <person name="Unkles S.E."/>
            <person name="van de Wiele N."/>
            <person name="van Rossen-Uffink D."/>
            <person name="Oliveira J.V."/>
            <person name="Vesth T.C."/>
            <person name="Visser J."/>
            <person name="Yu J.-H."/>
            <person name="Zhou M."/>
            <person name="Andersen M.R."/>
            <person name="Archer D.B."/>
            <person name="Baker S.E."/>
            <person name="Benoit I."/>
            <person name="Brakhage A.A."/>
            <person name="Braus G.H."/>
            <person name="Fischer R."/>
            <person name="Frisvad J.C."/>
            <person name="Goldman G.H."/>
            <person name="Houbraken J."/>
            <person name="Oakley B."/>
            <person name="Pocsi I."/>
            <person name="Scazzocchio C."/>
            <person name="Seiboth B."/>
            <person name="vanKuyk P.A."/>
            <person name="Wortman J."/>
            <person name="Dyer P.S."/>
            <person name="Grigoriev I.V."/>
        </authorList>
    </citation>
    <scope>NUCLEOTIDE SEQUENCE [LARGE SCALE GENOMIC DNA]</scope>
    <source>
        <strain evidence="19">CBS 583.65</strain>
    </source>
</reference>
<proteinExistence type="inferred from homology"/>
<evidence type="ECO:0000256" key="3">
    <source>
        <dbReference type="ARBA" id="ARBA00004613"/>
    </source>
</evidence>
<feature type="transmembrane region" description="Helical" evidence="16">
    <location>
        <begin position="71"/>
        <end position="94"/>
    </location>
</feature>
<feature type="compositionally biased region" description="Low complexity" evidence="15">
    <location>
        <begin position="347"/>
        <end position="370"/>
    </location>
</feature>
<evidence type="ECO:0000259" key="17">
    <source>
        <dbReference type="PROSITE" id="PS52012"/>
    </source>
</evidence>
<evidence type="ECO:0000256" key="9">
    <source>
        <dbReference type="ARBA" id="ARBA00022989"/>
    </source>
</evidence>
<feature type="disulfide bond" evidence="14">
    <location>
        <begin position="10"/>
        <end position="41"/>
    </location>
</feature>
<evidence type="ECO:0000256" key="4">
    <source>
        <dbReference type="ARBA" id="ARBA00010031"/>
    </source>
</evidence>
<evidence type="ECO:0000256" key="7">
    <source>
        <dbReference type="ARBA" id="ARBA00022692"/>
    </source>
</evidence>
<dbReference type="GeneID" id="63733620"/>
<feature type="disulfide bond" evidence="14">
    <location>
        <begin position="6"/>
        <end position="46"/>
    </location>
</feature>
<evidence type="ECO:0000256" key="5">
    <source>
        <dbReference type="ARBA" id="ARBA00022525"/>
    </source>
</evidence>
<dbReference type="Pfam" id="PF20684">
    <property type="entry name" value="Fung_rhodopsin"/>
    <property type="match status" value="1"/>
</dbReference>
<dbReference type="OrthoDB" id="2496787at2759"/>
<evidence type="ECO:0000313" key="19">
    <source>
        <dbReference type="Proteomes" id="UP000184073"/>
    </source>
</evidence>
<feature type="compositionally biased region" description="Polar residues" evidence="15">
    <location>
        <begin position="373"/>
        <end position="384"/>
    </location>
</feature>
<dbReference type="InterPro" id="IPR008427">
    <property type="entry name" value="Extracellular_membr_CFEM_dom"/>
</dbReference>
<feature type="binding site" description="axial binding residue" evidence="14">
    <location>
        <position position="24"/>
    </location>
    <ligand>
        <name>heme</name>
        <dbReference type="ChEBI" id="CHEBI:30413"/>
    </ligand>
    <ligandPart>
        <name>Fe</name>
        <dbReference type="ChEBI" id="CHEBI:18248"/>
    </ligandPart>
</feature>
<accession>A0A1L9PY08</accession>
<name>A0A1L9PY08_ASPVE</name>
<feature type="compositionally biased region" description="Pro residues" evidence="15">
    <location>
        <begin position="474"/>
        <end position="484"/>
    </location>
</feature>
<feature type="disulfide bond" evidence="14">
    <location>
        <begin position="29"/>
        <end position="62"/>
    </location>
</feature>
<feature type="region of interest" description="Disordered" evidence="15">
    <location>
        <begin position="346"/>
        <end position="388"/>
    </location>
</feature>
<keyword evidence="10 16" id="KW-0472">Membrane</keyword>
<keyword evidence="12" id="KW-0449">Lipoprotein</keyword>
<feature type="transmembrane region" description="Helical" evidence="16">
    <location>
        <begin position="231"/>
        <end position="252"/>
    </location>
</feature>
<dbReference type="AlphaFoldDB" id="A0A1L9PY08"/>
<dbReference type="InterPro" id="IPR052337">
    <property type="entry name" value="SAT4-like"/>
</dbReference>
<feature type="disulfide bond" evidence="14">
    <location>
        <begin position="20"/>
        <end position="27"/>
    </location>
</feature>
<keyword evidence="8" id="KW-0732">Signal</keyword>
<feature type="compositionally biased region" description="Low complexity" evidence="15">
    <location>
        <begin position="436"/>
        <end position="450"/>
    </location>
</feature>
<evidence type="ECO:0000256" key="15">
    <source>
        <dbReference type="SAM" id="MobiDB-lite"/>
    </source>
</evidence>
<dbReference type="VEuPathDB" id="FungiDB:ASPVEDRAFT_87624"/>
<organism evidence="18 19">
    <name type="scientific">Aspergillus versicolor CBS 583.65</name>
    <dbReference type="NCBI Taxonomy" id="1036611"/>
    <lineage>
        <taxon>Eukaryota</taxon>
        <taxon>Fungi</taxon>
        <taxon>Dikarya</taxon>
        <taxon>Ascomycota</taxon>
        <taxon>Pezizomycotina</taxon>
        <taxon>Eurotiomycetes</taxon>
        <taxon>Eurotiomycetidae</taxon>
        <taxon>Eurotiales</taxon>
        <taxon>Aspergillaceae</taxon>
        <taxon>Aspergillus</taxon>
        <taxon>Aspergillus subgen. Nidulantes</taxon>
    </lineage>
</organism>
<evidence type="ECO:0000256" key="10">
    <source>
        <dbReference type="ARBA" id="ARBA00023136"/>
    </source>
</evidence>
<keyword evidence="14" id="KW-0479">Metal-binding</keyword>
<evidence type="ECO:0000256" key="14">
    <source>
        <dbReference type="PROSITE-ProRule" id="PRU01356"/>
    </source>
</evidence>
<evidence type="ECO:0000256" key="12">
    <source>
        <dbReference type="ARBA" id="ARBA00023288"/>
    </source>
</evidence>
<evidence type="ECO:0000256" key="1">
    <source>
        <dbReference type="ARBA" id="ARBA00004141"/>
    </source>
</evidence>
<sequence>MDLPSCALPCLISAVGNSTCELTDTACVCGTPQIAAQLEPCILAACTVKEALTSKNMTYTMCDYPMDADVGVFPITNIVGIAVAIAAVLMRLANRAMDRKLGLDDYILIFSLFLAAAISGIGIELRNYGLGKDMWTIPFDDIRQILKLFFIEEEIYCVCIATIKISVLCLYLNIFPNRGVRIATYTLLGLTLIWLITSFFFLLFSCSPISYYWNMWDGEHTGKCFSHDKILVAHSTINIILDVLIVGLPMPTLATLHMPLEKKLGVCAMFAVGIVVTVISIMRLVETVGFNKTSNPTRDFVPVGIWSLLEFDVAIMCACMPAIRSLIIRIYRGNFKPHLTALTNSLSGSTRFGSNNTSNNNSKNGSGSRTRVSHNLSASLTGTKSRAKGADDAIGPFIRLDDVGTTADAYYTGAGRDTPGGGRATPGTGGLGQGLSGPAPGSPGVVPAPASLQSPSKGYFKRWSPFSRKSSEPPQTPMLPPAPKSPSSTFLVGR</sequence>
<keyword evidence="6" id="KW-0325">Glycoprotein</keyword>
<feature type="transmembrane region" description="Helical" evidence="16">
    <location>
        <begin position="106"/>
        <end position="125"/>
    </location>
</feature>
<keyword evidence="6" id="KW-0336">GPI-anchor</keyword>
<comment type="similarity">
    <text evidence="4">Belongs to the RBT5 family.</text>
</comment>
<keyword evidence="9 16" id="KW-1133">Transmembrane helix</keyword>
<keyword evidence="11 14" id="KW-1015">Disulfide bond</keyword>
<dbReference type="RefSeq" id="XP_040672078.1">
    <property type="nucleotide sequence ID" value="XM_040818109.1"/>
</dbReference>
<dbReference type="Proteomes" id="UP000184073">
    <property type="component" value="Unassembled WGS sequence"/>
</dbReference>
<feature type="compositionally biased region" description="Gly residues" evidence="15">
    <location>
        <begin position="418"/>
        <end position="435"/>
    </location>
</feature>
<feature type="compositionally biased region" description="Polar residues" evidence="15">
    <location>
        <begin position="485"/>
        <end position="494"/>
    </location>
</feature>
<feature type="transmembrane region" description="Helical" evidence="16">
    <location>
        <begin position="187"/>
        <end position="211"/>
    </location>
</feature>
<evidence type="ECO:0000256" key="6">
    <source>
        <dbReference type="ARBA" id="ARBA00022622"/>
    </source>
</evidence>
<feature type="transmembrane region" description="Helical" evidence="16">
    <location>
        <begin position="155"/>
        <end position="175"/>
    </location>
</feature>
<keyword evidence="19" id="KW-1185">Reference proteome</keyword>
<evidence type="ECO:0000256" key="11">
    <source>
        <dbReference type="ARBA" id="ARBA00023157"/>
    </source>
</evidence>